<name>A0A087UNK7_STEMI</name>
<keyword evidence="1" id="KW-0732">Signal</keyword>
<dbReference type="AlphaFoldDB" id="A0A087UNK7"/>
<dbReference type="EMBL" id="KK120747">
    <property type="protein sequence ID" value="KFM78946.1"/>
    <property type="molecule type" value="Genomic_DNA"/>
</dbReference>
<accession>A0A087UNK7</accession>
<reference evidence="2 3" key="1">
    <citation type="submission" date="2013-11" db="EMBL/GenBank/DDBJ databases">
        <title>Genome sequencing of Stegodyphus mimosarum.</title>
        <authorList>
            <person name="Bechsgaard J."/>
        </authorList>
    </citation>
    <scope>NUCLEOTIDE SEQUENCE [LARGE SCALE GENOMIC DNA]</scope>
</reference>
<evidence type="ECO:0000313" key="2">
    <source>
        <dbReference type="EMBL" id="KFM78946.1"/>
    </source>
</evidence>
<dbReference type="OMA" id="RQIRYHP"/>
<protein>
    <recommendedName>
        <fullName evidence="4">Prohormone-1</fullName>
    </recommendedName>
</protein>
<dbReference type="OrthoDB" id="6425670at2759"/>
<evidence type="ECO:0008006" key="4">
    <source>
        <dbReference type="Google" id="ProtNLM"/>
    </source>
</evidence>
<sequence length="94" mass="11026">MLRINLLSLLLTIGLLLLSNFGRLEAQGASHAARQYFDDSKASGYQQYLENILKDRQYQLSLPPSDMEFLNALRKRQIRYHPCYFNPVSCFRRK</sequence>
<dbReference type="Proteomes" id="UP000054359">
    <property type="component" value="Unassembled WGS sequence"/>
</dbReference>
<proteinExistence type="predicted"/>
<evidence type="ECO:0000256" key="1">
    <source>
        <dbReference type="SAM" id="SignalP"/>
    </source>
</evidence>
<feature type="signal peptide" evidence="1">
    <location>
        <begin position="1"/>
        <end position="26"/>
    </location>
</feature>
<organism evidence="2 3">
    <name type="scientific">Stegodyphus mimosarum</name>
    <name type="common">African social velvet spider</name>
    <dbReference type="NCBI Taxonomy" id="407821"/>
    <lineage>
        <taxon>Eukaryota</taxon>
        <taxon>Metazoa</taxon>
        <taxon>Ecdysozoa</taxon>
        <taxon>Arthropoda</taxon>
        <taxon>Chelicerata</taxon>
        <taxon>Arachnida</taxon>
        <taxon>Araneae</taxon>
        <taxon>Araneomorphae</taxon>
        <taxon>Entelegynae</taxon>
        <taxon>Eresoidea</taxon>
        <taxon>Eresidae</taxon>
        <taxon>Stegodyphus</taxon>
    </lineage>
</organism>
<feature type="chain" id="PRO_5001830693" description="Prohormone-1" evidence="1">
    <location>
        <begin position="27"/>
        <end position="94"/>
    </location>
</feature>
<evidence type="ECO:0000313" key="3">
    <source>
        <dbReference type="Proteomes" id="UP000054359"/>
    </source>
</evidence>
<feature type="non-terminal residue" evidence="2">
    <location>
        <position position="94"/>
    </location>
</feature>
<keyword evidence="3" id="KW-1185">Reference proteome</keyword>
<gene>
    <name evidence="2" type="ORF">X975_04014</name>
</gene>